<gene>
    <name evidence="2" type="ORF">PHLCEN_2v2811</name>
</gene>
<proteinExistence type="predicted"/>
<dbReference type="Pfam" id="PF13649">
    <property type="entry name" value="Methyltransf_25"/>
    <property type="match status" value="1"/>
</dbReference>
<name>A0A2R6RI17_9APHY</name>
<dbReference type="GO" id="GO:0008168">
    <property type="term" value="F:methyltransferase activity"/>
    <property type="evidence" value="ECO:0007669"/>
    <property type="project" value="TreeGrafter"/>
</dbReference>
<protein>
    <recommendedName>
        <fullName evidence="1">Methyltransferase domain-containing protein</fullName>
    </recommendedName>
</protein>
<dbReference type="EMBL" id="MLYV02000256">
    <property type="protein sequence ID" value="PSS29663.1"/>
    <property type="molecule type" value="Genomic_DNA"/>
</dbReference>
<dbReference type="PANTHER" id="PTHR43591">
    <property type="entry name" value="METHYLTRANSFERASE"/>
    <property type="match status" value="1"/>
</dbReference>
<dbReference type="CDD" id="cd02440">
    <property type="entry name" value="AdoMet_MTases"/>
    <property type="match status" value="1"/>
</dbReference>
<evidence type="ECO:0000259" key="1">
    <source>
        <dbReference type="Pfam" id="PF13649"/>
    </source>
</evidence>
<keyword evidence="3" id="KW-1185">Reference proteome</keyword>
<evidence type="ECO:0000313" key="3">
    <source>
        <dbReference type="Proteomes" id="UP000186601"/>
    </source>
</evidence>
<evidence type="ECO:0000313" key="2">
    <source>
        <dbReference type="EMBL" id="PSS29663.1"/>
    </source>
</evidence>
<sequence>MPESLGDWCVDAAKTWTESTFVGYDLVDVQVDLQYVEPSVAKRIEWMHGNFLTERLPFDDNEFDFVHIFGIGLSVPEDKEIYRVLKPGGYIEQLEEGTKGLSTKDIFLHVTANLLFQMPFSLSFRDGSPPHSIIKQNA</sequence>
<accession>A0A2R6RI17</accession>
<dbReference type="InterPro" id="IPR029063">
    <property type="entry name" value="SAM-dependent_MTases_sf"/>
</dbReference>
<dbReference type="Gene3D" id="3.40.50.150">
    <property type="entry name" value="Vaccinia Virus protein VP39"/>
    <property type="match status" value="1"/>
</dbReference>
<dbReference type="PANTHER" id="PTHR43591:SF24">
    <property type="entry name" value="2-METHOXY-6-POLYPRENYL-1,4-BENZOQUINOL METHYLASE, MITOCHONDRIAL"/>
    <property type="match status" value="1"/>
</dbReference>
<organism evidence="2 3">
    <name type="scientific">Hermanssonia centrifuga</name>
    <dbReference type="NCBI Taxonomy" id="98765"/>
    <lineage>
        <taxon>Eukaryota</taxon>
        <taxon>Fungi</taxon>
        <taxon>Dikarya</taxon>
        <taxon>Basidiomycota</taxon>
        <taxon>Agaricomycotina</taxon>
        <taxon>Agaricomycetes</taxon>
        <taxon>Polyporales</taxon>
        <taxon>Meruliaceae</taxon>
        <taxon>Hermanssonia</taxon>
    </lineage>
</organism>
<comment type="caution">
    <text evidence="2">The sequence shown here is derived from an EMBL/GenBank/DDBJ whole genome shotgun (WGS) entry which is preliminary data.</text>
</comment>
<dbReference type="InterPro" id="IPR041698">
    <property type="entry name" value="Methyltransf_25"/>
</dbReference>
<dbReference type="STRING" id="98765.A0A2R6RI17"/>
<reference evidence="2 3" key="1">
    <citation type="submission" date="2018-02" db="EMBL/GenBank/DDBJ databases">
        <title>Genome sequence of the basidiomycete white-rot fungus Phlebia centrifuga.</title>
        <authorList>
            <person name="Granchi Z."/>
            <person name="Peng M."/>
            <person name="de Vries R.P."/>
            <person name="Hilden K."/>
            <person name="Makela M.R."/>
            <person name="Grigoriev I."/>
            <person name="Riley R."/>
        </authorList>
    </citation>
    <scope>NUCLEOTIDE SEQUENCE [LARGE SCALE GENOMIC DNA]</scope>
    <source>
        <strain evidence="2 3">FBCC195</strain>
    </source>
</reference>
<dbReference type="OrthoDB" id="2013972at2759"/>
<dbReference type="SUPFAM" id="SSF53335">
    <property type="entry name" value="S-adenosyl-L-methionine-dependent methyltransferases"/>
    <property type="match status" value="1"/>
</dbReference>
<feature type="domain" description="Methyltransferase" evidence="1">
    <location>
        <begin position="6"/>
        <end position="89"/>
    </location>
</feature>
<dbReference type="AlphaFoldDB" id="A0A2R6RI17"/>
<dbReference type="Proteomes" id="UP000186601">
    <property type="component" value="Unassembled WGS sequence"/>
</dbReference>